<dbReference type="PRINTS" id="PR00385">
    <property type="entry name" value="P450"/>
</dbReference>
<dbReference type="STRING" id="7232.A0A484C0E8"/>
<evidence type="ECO:0000256" key="6">
    <source>
        <dbReference type="ARBA" id="ARBA00023004"/>
    </source>
</evidence>
<dbReference type="Gene3D" id="1.10.630.10">
    <property type="entry name" value="Cytochrome P450"/>
    <property type="match status" value="1"/>
</dbReference>
<name>A0A484C0E8_DRONA</name>
<feature type="binding site" description="axial binding residue" evidence="8">
    <location>
        <position position="460"/>
    </location>
    <ligand>
        <name>heme</name>
        <dbReference type="ChEBI" id="CHEBI:30413"/>
    </ligand>
    <ligandPart>
        <name>Fe</name>
        <dbReference type="ChEBI" id="CHEBI:18248"/>
    </ligandPart>
</feature>
<dbReference type="InterPro" id="IPR017972">
    <property type="entry name" value="Cyt_P450_CS"/>
</dbReference>
<dbReference type="PRINTS" id="PR00463">
    <property type="entry name" value="EP450I"/>
</dbReference>
<dbReference type="Proteomes" id="UP000295192">
    <property type="component" value="Unassembled WGS sequence"/>
</dbReference>
<evidence type="ECO:0000256" key="7">
    <source>
        <dbReference type="ARBA" id="ARBA00023033"/>
    </source>
</evidence>
<keyword evidence="5 9" id="KW-0560">Oxidoreductase</keyword>
<comment type="cofactor">
    <cofactor evidence="1 8">
        <name>heme</name>
        <dbReference type="ChEBI" id="CHEBI:30413"/>
    </cofactor>
</comment>
<dbReference type="AlphaFoldDB" id="A0A484C0E8"/>
<reference evidence="11 12" key="1">
    <citation type="journal article" date="2019" name="J. Hered.">
        <title>An Improved Genome Assembly for Drosophila navojoa, the Basal Species in the mojavensis Cluster.</title>
        <authorList>
            <person name="Vanderlinde T."/>
            <person name="Dupim E.G."/>
            <person name="Nazario-Yepiz N.O."/>
            <person name="Carvalho A.B."/>
        </authorList>
    </citation>
    <scope>NUCLEOTIDE SEQUENCE [LARGE SCALE GENOMIC DNA]</scope>
    <source>
        <strain evidence="11">Navoj_Jal97</strain>
        <tissue evidence="11">Whole organism</tissue>
    </source>
</reference>
<keyword evidence="4 8" id="KW-0479">Metal-binding</keyword>
<dbReference type="GO" id="GO:0005506">
    <property type="term" value="F:iron ion binding"/>
    <property type="evidence" value="ECO:0007669"/>
    <property type="project" value="InterPro"/>
</dbReference>
<dbReference type="GO" id="GO:0016705">
    <property type="term" value="F:oxidoreductase activity, acting on paired donors, with incorporation or reduction of molecular oxygen"/>
    <property type="evidence" value="ECO:0007669"/>
    <property type="project" value="InterPro"/>
</dbReference>
<dbReference type="KEGG" id="dnv:108650726"/>
<dbReference type="InterPro" id="IPR001128">
    <property type="entry name" value="Cyt_P450"/>
</dbReference>
<evidence type="ECO:0000256" key="4">
    <source>
        <dbReference type="ARBA" id="ARBA00022723"/>
    </source>
</evidence>
<dbReference type="OMA" id="FMFEGDD"/>
<feature type="signal peptide" evidence="10">
    <location>
        <begin position="1"/>
        <end position="21"/>
    </location>
</feature>
<comment type="similarity">
    <text evidence="2 9">Belongs to the cytochrome P450 family.</text>
</comment>
<evidence type="ECO:0000256" key="8">
    <source>
        <dbReference type="PIRSR" id="PIRSR602401-1"/>
    </source>
</evidence>
<feature type="chain" id="PRO_5019820988" description="Cytochrome P450" evidence="10">
    <location>
        <begin position="22"/>
        <end position="513"/>
    </location>
</feature>
<keyword evidence="7 9" id="KW-0503">Monooxygenase</keyword>
<dbReference type="OrthoDB" id="1470350at2759"/>
<organism evidence="11 12">
    <name type="scientific">Drosophila navojoa</name>
    <name type="common">Fruit fly</name>
    <dbReference type="NCBI Taxonomy" id="7232"/>
    <lineage>
        <taxon>Eukaryota</taxon>
        <taxon>Metazoa</taxon>
        <taxon>Ecdysozoa</taxon>
        <taxon>Arthropoda</taxon>
        <taxon>Hexapoda</taxon>
        <taxon>Insecta</taxon>
        <taxon>Pterygota</taxon>
        <taxon>Neoptera</taxon>
        <taxon>Endopterygota</taxon>
        <taxon>Diptera</taxon>
        <taxon>Brachycera</taxon>
        <taxon>Muscomorpha</taxon>
        <taxon>Ephydroidea</taxon>
        <taxon>Drosophilidae</taxon>
        <taxon>Drosophila</taxon>
    </lineage>
</organism>
<dbReference type="PROSITE" id="PS00086">
    <property type="entry name" value="CYTOCHROME_P450"/>
    <property type="match status" value="1"/>
</dbReference>
<keyword evidence="3 8" id="KW-0349">Heme</keyword>
<evidence type="ECO:0000256" key="3">
    <source>
        <dbReference type="ARBA" id="ARBA00022617"/>
    </source>
</evidence>
<dbReference type="InterPro" id="IPR050196">
    <property type="entry name" value="Cytochrome_P450_Monoox"/>
</dbReference>
<evidence type="ECO:0000256" key="5">
    <source>
        <dbReference type="ARBA" id="ARBA00023002"/>
    </source>
</evidence>
<dbReference type="PANTHER" id="PTHR24291">
    <property type="entry name" value="CYTOCHROME P450 FAMILY 4"/>
    <property type="match status" value="1"/>
</dbReference>
<dbReference type="InterPro" id="IPR036396">
    <property type="entry name" value="Cyt_P450_sf"/>
</dbReference>
<evidence type="ECO:0000256" key="9">
    <source>
        <dbReference type="RuleBase" id="RU000461"/>
    </source>
</evidence>
<evidence type="ECO:0000256" key="1">
    <source>
        <dbReference type="ARBA" id="ARBA00001971"/>
    </source>
</evidence>
<keyword evidence="6 8" id="KW-0408">Iron</keyword>
<gene>
    <name evidence="11" type="ORF">AWZ03_000067</name>
</gene>
<dbReference type="PANTHER" id="PTHR24291:SF187">
    <property type="entry name" value="CYTOCHROME P450 4AE1-RELATED"/>
    <property type="match status" value="1"/>
</dbReference>
<comment type="caution">
    <text evidence="11">The sequence shown here is derived from an EMBL/GenBank/DDBJ whole genome shotgun (WGS) entry which is preliminary data.</text>
</comment>
<evidence type="ECO:0000313" key="11">
    <source>
        <dbReference type="EMBL" id="TDG53252.1"/>
    </source>
</evidence>
<protein>
    <recommendedName>
        <fullName evidence="13">Cytochrome P450</fullName>
    </recommendedName>
</protein>
<dbReference type="EMBL" id="LSRL02000001">
    <property type="protein sequence ID" value="TDG53252.1"/>
    <property type="molecule type" value="Genomic_DNA"/>
</dbReference>
<accession>A0A484C0E8</accession>
<evidence type="ECO:0000256" key="10">
    <source>
        <dbReference type="SAM" id="SignalP"/>
    </source>
</evidence>
<evidence type="ECO:0000313" key="12">
    <source>
        <dbReference type="Proteomes" id="UP000295192"/>
    </source>
</evidence>
<dbReference type="Pfam" id="PF00067">
    <property type="entry name" value="p450"/>
    <property type="match status" value="1"/>
</dbReference>
<evidence type="ECO:0000256" key="2">
    <source>
        <dbReference type="ARBA" id="ARBA00010617"/>
    </source>
</evidence>
<evidence type="ECO:0008006" key="13">
    <source>
        <dbReference type="Google" id="ProtNLM"/>
    </source>
</evidence>
<sequence>MLLTLLVGALTLLLAWDFVRKRHSYAVLSKSGITGPLSLPLVGCGLQALHLGADNIIDYVGNCFSSYGKTFRLWILNESQIYTTQLEHFEAILSSTTLLEKGQLYQFLRPFLNDGLLVSVGKKWHSRRKVFSTVFHFKILEHYVSIMDKQADILVDSLQQVADGEQAVDTLKYVSLAALDIITETAMGVQVNAQSDPDFPYIKALKSVVYIQPDRMLKFSQRYEWLFRVTAPLLHRKLVSDIRIMHDFTDKVIRERREAVERAKADGTYKPLSLGDEEIGRKPQMAFLDILLQASIQGSPLTDADIREEVDTFMFEGDDTTSSGVAHALYSIARHPAVQAKIYEELVRVLGSDPRAAISQSQLQQLKYLECVIKETMRLYPPVPAVGRYTRKDLKIGDQIIPAHTSIYMVLYFAHRDPKYFPDPFSFKPERFLDDTADVDGKPQAANFSYLPFSAGPKNCIGQKFAMLEMKMLLSKVIRYYELLPKGPDIKPMMNFILRSTTGMHIGLRPRLK</sequence>
<dbReference type="CDD" id="cd20628">
    <property type="entry name" value="CYP4"/>
    <property type="match status" value="1"/>
</dbReference>
<keyword evidence="12" id="KW-1185">Reference proteome</keyword>
<dbReference type="GO" id="GO:0004497">
    <property type="term" value="F:monooxygenase activity"/>
    <property type="evidence" value="ECO:0007669"/>
    <property type="project" value="UniProtKB-KW"/>
</dbReference>
<dbReference type="GO" id="GO:0020037">
    <property type="term" value="F:heme binding"/>
    <property type="evidence" value="ECO:0007669"/>
    <property type="project" value="InterPro"/>
</dbReference>
<keyword evidence="10" id="KW-0732">Signal</keyword>
<proteinExistence type="inferred from homology"/>
<dbReference type="InterPro" id="IPR002401">
    <property type="entry name" value="Cyt_P450_E_grp-I"/>
</dbReference>
<dbReference type="SUPFAM" id="SSF48264">
    <property type="entry name" value="Cytochrome P450"/>
    <property type="match status" value="1"/>
</dbReference>